<evidence type="ECO:0000256" key="2">
    <source>
        <dbReference type="SAM" id="Coils"/>
    </source>
</evidence>
<sequence>MKTLDSAALLTGIEEIRNKIEQQKQQMKQIEDSVRELTNLEDSLKGKGGQAIRSFYEDCHIPFLSYYQMMMADYNQALHEIKQTLKSIEPAENAFIRESFLTNEIENGLQKAKSVTEQLTNDANSIISRVQDIVSLPELDDSQVVDQFSTAKRDKDLTLELLHTFDSQQETRLDSVTNNVLTMNNYVSQIDSMFQSKDLSISTYKTGLLYEALAKNPSSVSGTPGSSVNNPEATTAQSAVGVLNAFKLSQDLELSNNTAEESDVAGFMQAFGKGALDSLLPLGVIALSQKTGLLRIEYTKKKNHYTFKYNQKVLNFLKGKTGPKAVRHLIQQLNRESKKNAQIEKMLKDKNSNIKKARYVDNRSFAEKSKAFAVKAATGNKPVHETLKKNIFKNTDRNMLIDRKKFPMLAGRLAGTGAIVAGAVNTGTTIRNRIKEIDNKSGKEFYEAGGRIIGEEVNKLAGSATGAAVGTYVGAAIGGALSGPFAPFGAAAGAVIGGAIGASVGEWGSKYTSKWMGDAGAAIGKASHDVKEKASKALDSAKDALDDAKDKVFGWL</sequence>
<name>A0ABW2NVR4_9BACL</name>
<dbReference type="Proteomes" id="UP001596549">
    <property type="component" value="Unassembled WGS sequence"/>
</dbReference>
<dbReference type="PROSITE" id="PS51756">
    <property type="entry name" value="LXG"/>
    <property type="match status" value="1"/>
</dbReference>
<dbReference type="InterPro" id="IPR006829">
    <property type="entry name" value="LXG_dom"/>
</dbReference>
<dbReference type="RefSeq" id="WP_379751352.1">
    <property type="nucleotide sequence ID" value="NZ_JBHTCP010000052.1"/>
</dbReference>
<accession>A0ABW2NVR4</accession>
<gene>
    <name evidence="4" type="ORF">ACFQPF_17430</name>
</gene>
<organism evidence="4 5">
    <name type="scientific">Fictibacillus iocasae</name>
    <dbReference type="NCBI Taxonomy" id="2715437"/>
    <lineage>
        <taxon>Bacteria</taxon>
        <taxon>Bacillati</taxon>
        <taxon>Bacillota</taxon>
        <taxon>Bacilli</taxon>
        <taxon>Bacillales</taxon>
        <taxon>Fictibacillaceae</taxon>
        <taxon>Fictibacillus</taxon>
    </lineage>
</organism>
<comment type="caution">
    <text evidence="4">The sequence shown here is derived from an EMBL/GenBank/DDBJ whole genome shotgun (WGS) entry which is preliminary data.</text>
</comment>
<evidence type="ECO:0000313" key="4">
    <source>
        <dbReference type="EMBL" id="MFC7373425.1"/>
    </source>
</evidence>
<proteinExistence type="inferred from homology"/>
<feature type="domain" description="LXG" evidence="3">
    <location>
        <begin position="1"/>
        <end position="235"/>
    </location>
</feature>
<dbReference type="Pfam" id="PF04740">
    <property type="entry name" value="LXG"/>
    <property type="match status" value="1"/>
</dbReference>
<protein>
    <submittedName>
        <fullName evidence="4">LXG domain-containing protein</fullName>
    </submittedName>
</protein>
<comment type="similarity">
    <text evidence="1">In the N-terminal section; belongs to the LXG family.</text>
</comment>
<keyword evidence="2" id="KW-0175">Coiled coil</keyword>
<evidence type="ECO:0000259" key="3">
    <source>
        <dbReference type="PROSITE" id="PS51756"/>
    </source>
</evidence>
<keyword evidence="5" id="KW-1185">Reference proteome</keyword>
<reference evidence="5" key="1">
    <citation type="journal article" date="2019" name="Int. J. Syst. Evol. Microbiol.">
        <title>The Global Catalogue of Microorganisms (GCM) 10K type strain sequencing project: providing services to taxonomists for standard genome sequencing and annotation.</title>
        <authorList>
            <consortium name="The Broad Institute Genomics Platform"/>
            <consortium name="The Broad Institute Genome Sequencing Center for Infectious Disease"/>
            <person name="Wu L."/>
            <person name="Ma J."/>
        </authorList>
    </citation>
    <scope>NUCLEOTIDE SEQUENCE [LARGE SCALE GENOMIC DNA]</scope>
    <source>
        <strain evidence="5">NBRC 106396</strain>
    </source>
</reference>
<dbReference type="EMBL" id="JBHTCP010000052">
    <property type="protein sequence ID" value="MFC7373425.1"/>
    <property type="molecule type" value="Genomic_DNA"/>
</dbReference>
<feature type="coiled-coil region" evidence="2">
    <location>
        <begin position="13"/>
        <end position="47"/>
    </location>
</feature>
<feature type="coiled-coil region" evidence="2">
    <location>
        <begin position="326"/>
        <end position="353"/>
    </location>
</feature>
<evidence type="ECO:0000256" key="1">
    <source>
        <dbReference type="ARBA" id="ARBA00034117"/>
    </source>
</evidence>
<evidence type="ECO:0000313" key="5">
    <source>
        <dbReference type="Proteomes" id="UP001596549"/>
    </source>
</evidence>